<proteinExistence type="predicted"/>
<protein>
    <submittedName>
        <fullName evidence="2">Uncharacterized protein</fullName>
    </submittedName>
</protein>
<organism evidence="2">
    <name type="scientific">uncultured organism</name>
    <dbReference type="NCBI Taxonomy" id="155900"/>
    <lineage>
        <taxon>unclassified sequences</taxon>
        <taxon>environmental samples</taxon>
    </lineage>
</organism>
<gene>
    <name evidence="2" type="ORF">KBTEX_02237</name>
</gene>
<reference evidence="2" key="1">
    <citation type="submission" date="2019-06" db="EMBL/GenBank/DDBJ databases">
        <authorList>
            <person name="Murdoch R.W."/>
            <person name="Fathepure B."/>
        </authorList>
    </citation>
    <scope>NUCLEOTIDE SEQUENCE</scope>
</reference>
<accession>A0A5B8RD78</accession>
<dbReference type="AlphaFoldDB" id="A0A5B8RD78"/>
<feature type="compositionally biased region" description="Basic and acidic residues" evidence="1">
    <location>
        <begin position="67"/>
        <end position="77"/>
    </location>
</feature>
<evidence type="ECO:0000313" key="2">
    <source>
        <dbReference type="EMBL" id="QEA05908.1"/>
    </source>
</evidence>
<dbReference type="AntiFam" id="ANF00142">
    <property type="entry name" value="Shadow ORF (opposite yadG)"/>
</dbReference>
<name>A0A5B8RD78_9ZZZZ</name>
<sequence length="181" mass="19320">MEVEVVARFVEQRDLRVLGEQGRQREASALAAGERVHRPVRQAGEPHVGQRGLRQRGVLPAFPFPRPEPRVTADQRRLQHRGGKGVVAVLGHQPQPPRQRPPPDARQGLAVQAQLAALGRAQAGQGVQQRGLAGAVGAQYAPALPGLEGDAQRGAHALAGDAYVQAVGLQDCHHAAPRPPR</sequence>
<dbReference type="EMBL" id="MN079116">
    <property type="protein sequence ID" value="QEA05908.1"/>
    <property type="molecule type" value="Genomic_DNA"/>
</dbReference>
<dbReference type="AntiFam" id="ANF00095">
    <property type="entry name" value="Shadow ORF (opposite ABC transporters)"/>
</dbReference>
<evidence type="ECO:0000256" key="1">
    <source>
        <dbReference type="SAM" id="MobiDB-lite"/>
    </source>
</evidence>
<feature type="region of interest" description="Disordered" evidence="1">
    <location>
        <begin position="39"/>
        <end position="107"/>
    </location>
</feature>
<feature type="compositionally biased region" description="Pro residues" evidence="1">
    <location>
        <begin position="94"/>
        <end position="104"/>
    </location>
</feature>